<dbReference type="PANTHER" id="PTHR35811">
    <property type="entry name" value="SLR1870 PROTEIN"/>
    <property type="match status" value="1"/>
</dbReference>
<organism evidence="2 3">
    <name type="scientific">Thioclava nitratireducens</name>
    <dbReference type="NCBI Taxonomy" id="1915078"/>
    <lineage>
        <taxon>Bacteria</taxon>
        <taxon>Pseudomonadati</taxon>
        <taxon>Pseudomonadota</taxon>
        <taxon>Alphaproteobacteria</taxon>
        <taxon>Rhodobacterales</taxon>
        <taxon>Paracoccaceae</taxon>
        <taxon>Thioclava</taxon>
    </lineage>
</organism>
<dbReference type="Pfam" id="PF01936">
    <property type="entry name" value="NYN"/>
    <property type="match status" value="1"/>
</dbReference>
<dbReference type="EMBL" id="CP019437">
    <property type="protein sequence ID" value="AQS49578.1"/>
    <property type="molecule type" value="Genomic_DNA"/>
</dbReference>
<reference evidence="2 3" key="1">
    <citation type="submission" date="2017-01" db="EMBL/GenBank/DDBJ databases">
        <title>The complete genome sequence of a sulfur-oxidizing marine bacterium Thioclava sp. 25B10_4T.</title>
        <authorList>
            <person name="Liu Y."/>
            <person name="Lai Q."/>
            <person name="Shao Z."/>
        </authorList>
    </citation>
    <scope>NUCLEOTIDE SEQUENCE [LARGE SCALE GENOMIC DNA]</scope>
    <source>
        <strain evidence="2 3">25B10_4</strain>
    </source>
</reference>
<dbReference type="PANTHER" id="PTHR35811:SF1">
    <property type="entry name" value="HTH OST-TYPE DOMAIN-CONTAINING PROTEIN"/>
    <property type="match status" value="1"/>
</dbReference>
<dbReference type="CDD" id="cd11297">
    <property type="entry name" value="PIN_LabA-like_N_1"/>
    <property type="match status" value="1"/>
</dbReference>
<dbReference type="Gene3D" id="3.40.50.1010">
    <property type="entry name" value="5'-nuclease"/>
    <property type="match status" value="1"/>
</dbReference>
<dbReference type="Proteomes" id="UP000185622">
    <property type="component" value="Chromosome"/>
</dbReference>
<evidence type="ECO:0000313" key="3">
    <source>
        <dbReference type="Proteomes" id="UP000185622"/>
    </source>
</evidence>
<sequence>MSKPTALFIDGENISACHAPKILSFAPGAFIRRAYGDIAQIKNWGDVPSIRLIHSGTGKNASDLLLALDALEIAFEGLAERVVIASSDGDFTHLATRLREKGFEVIGIGEKKAPAGFRKSCSVFHEIGLPKSKPKEVAPPESKIGQLDHKIRQVIAQNSKEGRGMKIKDLACEMKKSHDVLISETPEKRWRPYLAGRPHLYDLDPKGPEAFVRYRAKGFAQLVIAAQ</sequence>
<dbReference type="InterPro" id="IPR021139">
    <property type="entry name" value="NYN"/>
</dbReference>
<accession>A0ABN4XJ05</accession>
<evidence type="ECO:0000313" key="2">
    <source>
        <dbReference type="EMBL" id="AQS49578.1"/>
    </source>
</evidence>
<protein>
    <recommendedName>
        <fullName evidence="1">NYN domain-containing protein</fullName>
    </recommendedName>
</protein>
<feature type="domain" description="NYN" evidence="1">
    <location>
        <begin position="5"/>
        <end position="127"/>
    </location>
</feature>
<name>A0ABN4XJ05_9RHOB</name>
<keyword evidence="3" id="KW-1185">Reference proteome</keyword>
<gene>
    <name evidence="2" type="ORF">BMG03_18600</name>
</gene>
<proteinExistence type="predicted"/>
<evidence type="ECO:0000259" key="1">
    <source>
        <dbReference type="Pfam" id="PF01936"/>
    </source>
</evidence>